<dbReference type="PANTHER" id="PTHR46300">
    <property type="entry name" value="P450, PUTATIVE (EUROFUNG)-RELATED-RELATED"/>
    <property type="match status" value="1"/>
</dbReference>
<feature type="transmembrane region" description="Helical" evidence="11">
    <location>
        <begin position="6"/>
        <end position="28"/>
    </location>
</feature>
<evidence type="ECO:0000256" key="6">
    <source>
        <dbReference type="ARBA" id="ARBA00023002"/>
    </source>
</evidence>
<keyword evidence="11" id="KW-0472">Membrane</keyword>
<dbReference type="PROSITE" id="PS00086">
    <property type="entry name" value="CYTOCHROME_P450"/>
    <property type="match status" value="1"/>
</dbReference>
<keyword evidence="4 9" id="KW-0349">Heme</keyword>
<keyword evidence="7 9" id="KW-0408">Iron</keyword>
<dbReference type="GO" id="GO:0016705">
    <property type="term" value="F:oxidoreductase activity, acting on paired donors, with incorporation or reduction of molecular oxygen"/>
    <property type="evidence" value="ECO:0007669"/>
    <property type="project" value="InterPro"/>
</dbReference>
<dbReference type="Pfam" id="PF00067">
    <property type="entry name" value="p450"/>
    <property type="match status" value="1"/>
</dbReference>
<evidence type="ECO:0000256" key="7">
    <source>
        <dbReference type="ARBA" id="ARBA00023004"/>
    </source>
</evidence>
<evidence type="ECO:0000256" key="11">
    <source>
        <dbReference type="SAM" id="Phobius"/>
    </source>
</evidence>
<dbReference type="AlphaFoldDB" id="A0A409VTK1"/>
<evidence type="ECO:0000256" key="8">
    <source>
        <dbReference type="ARBA" id="ARBA00023033"/>
    </source>
</evidence>
<organism evidence="12 13">
    <name type="scientific">Panaeolus cyanescens</name>
    <dbReference type="NCBI Taxonomy" id="181874"/>
    <lineage>
        <taxon>Eukaryota</taxon>
        <taxon>Fungi</taxon>
        <taxon>Dikarya</taxon>
        <taxon>Basidiomycota</taxon>
        <taxon>Agaricomycotina</taxon>
        <taxon>Agaricomycetes</taxon>
        <taxon>Agaricomycetidae</taxon>
        <taxon>Agaricales</taxon>
        <taxon>Agaricineae</taxon>
        <taxon>Galeropsidaceae</taxon>
        <taxon>Panaeolus</taxon>
    </lineage>
</organism>
<reference evidence="12 13" key="1">
    <citation type="journal article" date="2018" name="Evol. Lett.">
        <title>Horizontal gene cluster transfer increased hallucinogenic mushroom diversity.</title>
        <authorList>
            <person name="Reynolds H.T."/>
            <person name="Vijayakumar V."/>
            <person name="Gluck-Thaler E."/>
            <person name="Korotkin H.B."/>
            <person name="Matheny P.B."/>
            <person name="Slot J.C."/>
        </authorList>
    </citation>
    <scope>NUCLEOTIDE SEQUENCE [LARGE SCALE GENOMIC DNA]</scope>
    <source>
        <strain evidence="12 13">2629</strain>
    </source>
</reference>
<evidence type="ECO:0008006" key="14">
    <source>
        <dbReference type="Google" id="ProtNLM"/>
    </source>
</evidence>
<protein>
    <recommendedName>
        <fullName evidence="14">Cytochrome P450</fullName>
    </recommendedName>
</protein>
<feature type="binding site" description="axial binding residue" evidence="9">
    <location>
        <position position="438"/>
    </location>
    <ligand>
        <name>heme</name>
        <dbReference type="ChEBI" id="CHEBI:30413"/>
    </ligand>
    <ligandPart>
        <name>Fe</name>
        <dbReference type="ChEBI" id="CHEBI:18248"/>
    </ligandPart>
</feature>
<proteinExistence type="inferred from homology"/>
<comment type="similarity">
    <text evidence="3 10">Belongs to the cytochrome P450 family.</text>
</comment>
<dbReference type="Gene3D" id="1.10.630.10">
    <property type="entry name" value="Cytochrome P450"/>
    <property type="match status" value="1"/>
</dbReference>
<dbReference type="STRING" id="181874.A0A409VTK1"/>
<comment type="cofactor">
    <cofactor evidence="1 9">
        <name>heme</name>
        <dbReference type="ChEBI" id="CHEBI:30413"/>
    </cofactor>
</comment>
<evidence type="ECO:0000256" key="9">
    <source>
        <dbReference type="PIRSR" id="PIRSR602401-1"/>
    </source>
</evidence>
<dbReference type="InterPro" id="IPR050364">
    <property type="entry name" value="Cytochrome_P450_fung"/>
</dbReference>
<dbReference type="GO" id="GO:0005506">
    <property type="term" value="F:iron ion binding"/>
    <property type="evidence" value="ECO:0007669"/>
    <property type="project" value="InterPro"/>
</dbReference>
<dbReference type="SUPFAM" id="SSF48264">
    <property type="entry name" value="Cytochrome P450"/>
    <property type="match status" value="1"/>
</dbReference>
<dbReference type="CDD" id="cd11065">
    <property type="entry name" value="CYP64-like"/>
    <property type="match status" value="1"/>
</dbReference>
<accession>A0A409VTK1</accession>
<evidence type="ECO:0000256" key="2">
    <source>
        <dbReference type="ARBA" id="ARBA00005179"/>
    </source>
</evidence>
<dbReference type="InterPro" id="IPR036396">
    <property type="entry name" value="Cyt_P450_sf"/>
</dbReference>
<evidence type="ECO:0000256" key="10">
    <source>
        <dbReference type="RuleBase" id="RU000461"/>
    </source>
</evidence>
<evidence type="ECO:0000313" key="12">
    <source>
        <dbReference type="EMBL" id="PPQ69577.1"/>
    </source>
</evidence>
<dbReference type="InParanoid" id="A0A409VTK1"/>
<dbReference type="GO" id="GO:0004497">
    <property type="term" value="F:monooxygenase activity"/>
    <property type="evidence" value="ECO:0007669"/>
    <property type="project" value="UniProtKB-KW"/>
</dbReference>
<keyword evidence="5 9" id="KW-0479">Metal-binding</keyword>
<keyword evidence="13" id="KW-1185">Reference proteome</keyword>
<keyword evidence="6 10" id="KW-0560">Oxidoreductase</keyword>
<comment type="caution">
    <text evidence="12">The sequence shown here is derived from an EMBL/GenBank/DDBJ whole genome shotgun (WGS) entry which is preliminary data.</text>
</comment>
<dbReference type="InterPro" id="IPR001128">
    <property type="entry name" value="Cyt_P450"/>
</dbReference>
<gene>
    <name evidence="12" type="ORF">CVT24_001377</name>
</gene>
<dbReference type="GO" id="GO:0020037">
    <property type="term" value="F:heme binding"/>
    <property type="evidence" value="ECO:0007669"/>
    <property type="project" value="InterPro"/>
</dbReference>
<evidence type="ECO:0000256" key="4">
    <source>
        <dbReference type="ARBA" id="ARBA00022617"/>
    </source>
</evidence>
<sequence length="510" mass="57658">MPAALFTWIPTMVYVAGIIFSYAVYYWYISSRTTYPPGPKPLPLIGNLLQIPTERQEEVFAEWGAQYGDLVYINVLGQPMMILNSLQAARDLLDKRSSIYSDRPRFVLLSEMMGWKNASTHMRYGPRFRKHRKFINQTFNQRAVSAFRPLQEKATSVLIEDLVHEPDAFLDHLRRFAASTILKITYGRDVTSVDDQVVRLVERAASLTSETPSAAGNLVDFFPIMKYIPTWAPFSAFKIRAEEVKKAVDAMMEVPFQQVVDDMNSGIAVPSYTSMLLESHRDPAGSIAFEDEEDIKGSAGTLFAAAEDTTVASLQTFILAMLLHPAELKKVQEELDQVVGTNRLPNIDDRPSLPYLECVLKEVLRWNAPVPLGMPHRLMGEDFYKDFYIPSGTTVLANIYAILRDCPEPDAFIPRRYLDDDSLPDPHGTIFGFGRRICPGRYLAESNYWQLGAAIAACFDITKCLDQNGQDVNATYDFSHGFIRRPKPFKCNIKPRPEMKALLDSIASHK</sequence>
<evidence type="ECO:0000256" key="1">
    <source>
        <dbReference type="ARBA" id="ARBA00001971"/>
    </source>
</evidence>
<evidence type="ECO:0000313" key="13">
    <source>
        <dbReference type="Proteomes" id="UP000284842"/>
    </source>
</evidence>
<dbReference type="InterPro" id="IPR017972">
    <property type="entry name" value="Cyt_P450_CS"/>
</dbReference>
<keyword evidence="11" id="KW-0812">Transmembrane</keyword>
<dbReference type="EMBL" id="NHTK01005981">
    <property type="protein sequence ID" value="PPQ69577.1"/>
    <property type="molecule type" value="Genomic_DNA"/>
</dbReference>
<dbReference type="OrthoDB" id="2789670at2759"/>
<keyword evidence="8 10" id="KW-0503">Monooxygenase</keyword>
<comment type="pathway">
    <text evidence="2">Secondary metabolite biosynthesis.</text>
</comment>
<dbReference type="InterPro" id="IPR002401">
    <property type="entry name" value="Cyt_P450_E_grp-I"/>
</dbReference>
<dbReference type="Proteomes" id="UP000284842">
    <property type="component" value="Unassembled WGS sequence"/>
</dbReference>
<evidence type="ECO:0000256" key="5">
    <source>
        <dbReference type="ARBA" id="ARBA00022723"/>
    </source>
</evidence>
<keyword evidence="11" id="KW-1133">Transmembrane helix</keyword>
<dbReference type="PANTHER" id="PTHR46300:SF7">
    <property type="entry name" value="P450, PUTATIVE (EUROFUNG)-RELATED"/>
    <property type="match status" value="1"/>
</dbReference>
<dbReference type="PRINTS" id="PR00463">
    <property type="entry name" value="EP450I"/>
</dbReference>
<evidence type="ECO:0000256" key="3">
    <source>
        <dbReference type="ARBA" id="ARBA00010617"/>
    </source>
</evidence>
<name>A0A409VTK1_9AGAR</name>